<dbReference type="AlphaFoldDB" id="B8D4B3"/>
<dbReference type="STRING" id="490899.DKAM_0618"/>
<dbReference type="InterPro" id="IPR003760">
    <property type="entry name" value="PnrA-like"/>
</dbReference>
<dbReference type="Proteomes" id="UP000006903">
    <property type="component" value="Chromosome"/>
</dbReference>
<dbReference type="RefSeq" id="WP_012608285.1">
    <property type="nucleotide sequence ID" value="NC_011766.1"/>
</dbReference>
<gene>
    <name evidence="3" type="ordered locus">DKAM_0618</name>
</gene>
<dbReference type="Gene3D" id="3.40.50.2300">
    <property type="match status" value="2"/>
</dbReference>
<sequence length="461" mass="51403">MKTNILIAVFVILIIIAGAAGFFIGQSTAPAQVQKQYTPPDRIKAAWIYVGPVGDAGWSYMHDIGRKYVETLYSGWLETTYVESVSEDQLLGTIDRLVANGYTVIFTTSFEFMDKTIEAARKYPNVMFFHCSGYKRAPNVGTYFADLYQVYYLNGLMAGALTRTGQVGYVAAYLIPEVVRHLNAFAIGAKEVGDALGKDIKVHVIEIGAWYDPTKARQAADTLKTQYNVDVLAFTEDSTAIVEYGEANGVYVFSHYGPMLKYGPNYVVSGQIVRWEIIYADILAKIKAGIYRPDNLDKVDYWYLLSSGAVDLGADIAPDGSIVMINPKYIDILKSIQVKDKLTGENLSVYDLVMRRYWQMKGAFTIVPLEETALTHVYENLSSITIDWGGRIGTRPYPIAPVFDPFAGPFTAYCLYTPDKATSTYCKGMSQGAQISFPQGYIAGHDDLWNMDYLVSWVIKH</sequence>
<organism evidence="3 4">
    <name type="scientific">Desulfurococcus amylolyticus (strain DSM 18924 / JCM 16383 / VKM B-2413 / 1221n)</name>
    <name type="common">Desulfurococcus kamchatkensis</name>
    <dbReference type="NCBI Taxonomy" id="490899"/>
    <lineage>
        <taxon>Archaea</taxon>
        <taxon>Thermoproteota</taxon>
        <taxon>Thermoprotei</taxon>
        <taxon>Desulfurococcales</taxon>
        <taxon>Desulfurococcaceae</taxon>
        <taxon>Desulfurococcus</taxon>
    </lineage>
</organism>
<accession>B8D4B3</accession>
<reference evidence="3 4" key="1">
    <citation type="journal article" date="2009" name="J. Bacteriol.">
        <title>Complete genome sequence of the anaerobic, protein-degrading hyperthermophilic crenarchaeon Desulfurococcus kamchatkensis.</title>
        <authorList>
            <person name="Ravin N.V."/>
            <person name="Mardanov A.V."/>
            <person name="Beletsky A.V."/>
            <person name="Kublanov I.V."/>
            <person name="Kolganova T.V."/>
            <person name="Lebedinsky A.V."/>
            <person name="Chernyh N.A."/>
            <person name="Bonch-Osmolovskaya E.A."/>
            <person name="Skryabin K.G."/>
        </authorList>
    </citation>
    <scope>NUCLEOTIDE SEQUENCE [LARGE SCALE GENOMIC DNA]</scope>
    <source>
        <strain evidence="4">DSM 18924 / JCM 16383 / VKM B-2413 / 1221n</strain>
    </source>
</reference>
<dbReference type="EMBL" id="CP001140">
    <property type="protein sequence ID" value="ACL10944.1"/>
    <property type="molecule type" value="Genomic_DNA"/>
</dbReference>
<keyword evidence="1" id="KW-0732">Signal</keyword>
<protein>
    <submittedName>
        <fullName evidence="3">ABC transporter periplasmic binding protein</fullName>
    </submittedName>
</protein>
<dbReference type="Pfam" id="PF02608">
    <property type="entry name" value="Bmp"/>
    <property type="match status" value="1"/>
</dbReference>
<dbReference type="eggNOG" id="arCOG00257">
    <property type="taxonomic scope" value="Archaea"/>
</dbReference>
<feature type="domain" description="ABC transporter substrate-binding protein PnrA-like" evidence="2">
    <location>
        <begin position="44"/>
        <end position="285"/>
    </location>
</feature>
<evidence type="ECO:0000256" key="1">
    <source>
        <dbReference type="ARBA" id="ARBA00022729"/>
    </source>
</evidence>
<dbReference type="GO" id="GO:0005886">
    <property type="term" value="C:plasma membrane"/>
    <property type="evidence" value="ECO:0007669"/>
    <property type="project" value="InterPro"/>
</dbReference>
<dbReference type="PANTHER" id="PTHR43208:SF1">
    <property type="entry name" value="ABC TRANSPORTER SUBSTRATE-BINDING PROTEIN"/>
    <property type="match status" value="1"/>
</dbReference>
<name>B8D4B3_DESA1</name>
<dbReference type="KEGG" id="dka:DKAM_0618"/>
<dbReference type="GeneID" id="7171572"/>
<dbReference type="PANTHER" id="PTHR43208">
    <property type="entry name" value="ABC TRANSPORTER SUBSTRATE-BINDING PROTEIN"/>
    <property type="match status" value="1"/>
</dbReference>
<evidence type="ECO:0000259" key="2">
    <source>
        <dbReference type="Pfam" id="PF02608"/>
    </source>
</evidence>
<dbReference type="HOGENOM" id="CLU_038813_2_0_2"/>
<dbReference type="InterPro" id="IPR052910">
    <property type="entry name" value="ABC-Purine-Binding"/>
</dbReference>
<evidence type="ECO:0000313" key="3">
    <source>
        <dbReference type="EMBL" id="ACL10944.1"/>
    </source>
</evidence>
<proteinExistence type="predicted"/>
<dbReference type="CDD" id="cd19963">
    <property type="entry name" value="PBP1_BMP-like"/>
    <property type="match status" value="1"/>
</dbReference>
<evidence type="ECO:0000313" key="4">
    <source>
        <dbReference type="Proteomes" id="UP000006903"/>
    </source>
</evidence>